<comment type="caution">
    <text evidence="2">The sequence shown here is derived from an EMBL/GenBank/DDBJ whole genome shotgun (WGS) entry which is preliminary data.</text>
</comment>
<dbReference type="Proteomes" id="UP000324222">
    <property type="component" value="Unassembled WGS sequence"/>
</dbReference>
<evidence type="ECO:0000256" key="1">
    <source>
        <dbReference type="SAM" id="MobiDB-lite"/>
    </source>
</evidence>
<evidence type="ECO:0000313" key="3">
    <source>
        <dbReference type="Proteomes" id="UP000324222"/>
    </source>
</evidence>
<gene>
    <name evidence="2" type="ORF">E2C01_068897</name>
</gene>
<dbReference type="AlphaFoldDB" id="A0A5B7HZ57"/>
<proteinExistence type="predicted"/>
<dbReference type="EMBL" id="VSRR010039120">
    <property type="protein sequence ID" value="MPC74537.1"/>
    <property type="molecule type" value="Genomic_DNA"/>
</dbReference>
<feature type="compositionally biased region" description="Pro residues" evidence="1">
    <location>
        <begin position="75"/>
        <end position="90"/>
    </location>
</feature>
<feature type="region of interest" description="Disordered" evidence="1">
    <location>
        <begin position="28"/>
        <end position="111"/>
    </location>
</feature>
<keyword evidence="3" id="KW-1185">Reference proteome</keyword>
<feature type="region of interest" description="Disordered" evidence="1">
    <location>
        <begin position="205"/>
        <end position="243"/>
    </location>
</feature>
<name>A0A5B7HZ57_PORTR</name>
<accession>A0A5B7HZ57</accession>
<protein>
    <submittedName>
        <fullName evidence="2">Uncharacterized protein</fullName>
    </submittedName>
</protein>
<feature type="compositionally biased region" description="Basic and acidic residues" evidence="1">
    <location>
        <begin position="53"/>
        <end position="74"/>
    </location>
</feature>
<evidence type="ECO:0000313" key="2">
    <source>
        <dbReference type="EMBL" id="MPC74537.1"/>
    </source>
</evidence>
<feature type="compositionally biased region" description="Gly residues" evidence="1">
    <location>
        <begin position="205"/>
        <end position="215"/>
    </location>
</feature>
<sequence>MTGIMLLEGGGEQSMGTVGGGAWGGKFVSGGHNSAPDATPRSGNGNDGLEVVVAREGRHRDDAGQGVRNWEKADPPSPPYLLVLPPPTPAIPAGAETRPAHRRSPDPRPPNHVTPLAAAVNKGSLRGLGAPPSSTCGKRIAMAQLLASGIAKEGLLHRTARPCVCVCVCVFVCARARCRYTLRDVTSFLLEGGHCTSFIFLPRAGGGRRQGGSCGRDGSATRQEGRQLPGRTWTQAGPRRAGLGPQALPGAAQRSDCVALTHGHRPSPSISPPHNKAVIGTTALFLLPSDSPAPVFPY</sequence>
<organism evidence="2 3">
    <name type="scientific">Portunus trituberculatus</name>
    <name type="common">Swimming crab</name>
    <name type="synonym">Neptunus trituberculatus</name>
    <dbReference type="NCBI Taxonomy" id="210409"/>
    <lineage>
        <taxon>Eukaryota</taxon>
        <taxon>Metazoa</taxon>
        <taxon>Ecdysozoa</taxon>
        <taxon>Arthropoda</taxon>
        <taxon>Crustacea</taxon>
        <taxon>Multicrustacea</taxon>
        <taxon>Malacostraca</taxon>
        <taxon>Eumalacostraca</taxon>
        <taxon>Eucarida</taxon>
        <taxon>Decapoda</taxon>
        <taxon>Pleocyemata</taxon>
        <taxon>Brachyura</taxon>
        <taxon>Eubrachyura</taxon>
        <taxon>Portunoidea</taxon>
        <taxon>Portunidae</taxon>
        <taxon>Portuninae</taxon>
        <taxon>Portunus</taxon>
    </lineage>
</organism>
<reference evidence="2 3" key="1">
    <citation type="submission" date="2019-05" db="EMBL/GenBank/DDBJ databases">
        <title>Another draft genome of Portunus trituberculatus and its Hox gene families provides insights of decapod evolution.</title>
        <authorList>
            <person name="Jeong J.-H."/>
            <person name="Song I."/>
            <person name="Kim S."/>
            <person name="Choi T."/>
            <person name="Kim D."/>
            <person name="Ryu S."/>
            <person name="Kim W."/>
        </authorList>
    </citation>
    <scope>NUCLEOTIDE SEQUENCE [LARGE SCALE GENOMIC DNA]</scope>
    <source>
        <tissue evidence="2">Muscle</tissue>
    </source>
</reference>